<evidence type="ECO:0000259" key="4">
    <source>
        <dbReference type="PROSITE" id="PS50930"/>
    </source>
</evidence>
<name>W7QNQ9_9ALTE</name>
<feature type="domain" description="Response regulatory" evidence="3">
    <location>
        <begin position="5"/>
        <end position="118"/>
    </location>
</feature>
<dbReference type="InterPro" id="IPR007492">
    <property type="entry name" value="LytTR_DNA-bd_dom"/>
</dbReference>
<protein>
    <submittedName>
        <fullName evidence="5">Response regulator</fullName>
    </submittedName>
</protein>
<dbReference type="InterPro" id="IPR046947">
    <property type="entry name" value="LytR-like"/>
</dbReference>
<dbReference type="SMART" id="SM00850">
    <property type="entry name" value="LytTR"/>
    <property type="match status" value="1"/>
</dbReference>
<dbReference type="RefSeq" id="WP_035014089.1">
    <property type="nucleotide sequence ID" value="NZ_ARZY01000010.1"/>
</dbReference>
<dbReference type="Pfam" id="PF00072">
    <property type="entry name" value="Response_reg"/>
    <property type="match status" value="1"/>
</dbReference>
<dbReference type="PROSITE" id="PS50930">
    <property type="entry name" value="HTH_LYTTR"/>
    <property type="match status" value="1"/>
</dbReference>
<accession>W7QNQ9</accession>
<keyword evidence="6" id="KW-1185">Reference proteome</keyword>
<evidence type="ECO:0000313" key="6">
    <source>
        <dbReference type="Proteomes" id="UP000019276"/>
    </source>
</evidence>
<gene>
    <name evidence="5" type="ORF">DS2_07088</name>
</gene>
<dbReference type="STRING" id="1328313.DS2_07088"/>
<evidence type="ECO:0000256" key="2">
    <source>
        <dbReference type="PROSITE-ProRule" id="PRU00169"/>
    </source>
</evidence>
<dbReference type="GO" id="GO:0003677">
    <property type="term" value="F:DNA binding"/>
    <property type="evidence" value="ECO:0007669"/>
    <property type="project" value="InterPro"/>
</dbReference>
<evidence type="ECO:0000313" key="5">
    <source>
        <dbReference type="EMBL" id="EWH10577.1"/>
    </source>
</evidence>
<dbReference type="InterPro" id="IPR011006">
    <property type="entry name" value="CheY-like_superfamily"/>
</dbReference>
<dbReference type="Pfam" id="PF04397">
    <property type="entry name" value="LytTR"/>
    <property type="match status" value="1"/>
</dbReference>
<dbReference type="FunFam" id="3.40.50.2300:FF:000051">
    <property type="entry name" value="Two-component response regulator yehT"/>
    <property type="match status" value="1"/>
</dbReference>
<dbReference type="PANTHER" id="PTHR37299:SF1">
    <property type="entry name" value="STAGE 0 SPORULATION PROTEIN A HOMOLOG"/>
    <property type="match status" value="1"/>
</dbReference>
<evidence type="ECO:0000259" key="3">
    <source>
        <dbReference type="PROSITE" id="PS50110"/>
    </source>
</evidence>
<dbReference type="AlphaFoldDB" id="W7QNQ9"/>
<dbReference type="OrthoDB" id="236568at2"/>
<dbReference type="InterPro" id="IPR001789">
    <property type="entry name" value="Sig_transdc_resp-reg_receiver"/>
</dbReference>
<dbReference type="PATRIC" id="fig|1328313.3.peg.1448"/>
<organism evidence="5 6">
    <name type="scientific">Catenovulum agarivorans DS-2</name>
    <dbReference type="NCBI Taxonomy" id="1328313"/>
    <lineage>
        <taxon>Bacteria</taxon>
        <taxon>Pseudomonadati</taxon>
        <taxon>Pseudomonadota</taxon>
        <taxon>Gammaproteobacteria</taxon>
        <taxon>Alteromonadales</taxon>
        <taxon>Alteromonadaceae</taxon>
        <taxon>Catenovulum</taxon>
    </lineage>
</organism>
<dbReference type="EMBL" id="ARZY01000010">
    <property type="protein sequence ID" value="EWH10577.1"/>
    <property type="molecule type" value="Genomic_DNA"/>
</dbReference>
<comment type="caution">
    <text evidence="5">The sequence shown here is derived from an EMBL/GenBank/DDBJ whole genome shotgun (WGS) entry which is preliminary data.</text>
</comment>
<dbReference type="Gene3D" id="3.40.50.2300">
    <property type="match status" value="1"/>
</dbReference>
<evidence type="ECO:0000256" key="1">
    <source>
        <dbReference type="ARBA" id="ARBA00023012"/>
    </source>
</evidence>
<dbReference type="Proteomes" id="UP000019276">
    <property type="component" value="Unassembled WGS sequence"/>
</dbReference>
<dbReference type="PROSITE" id="PS50110">
    <property type="entry name" value="RESPONSE_REGULATORY"/>
    <property type="match status" value="1"/>
</dbReference>
<dbReference type="SMART" id="SM00448">
    <property type="entry name" value="REC"/>
    <property type="match status" value="1"/>
</dbReference>
<proteinExistence type="predicted"/>
<reference evidence="5 6" key="1">
    <citation type="journal article" date="2014" name="Genome Announc.">
        <title>Draft Genome Sequence of the Agar-Degrading Bacterium Catenovulum sp. Strain DS-2, Isolated from Intestines of Haliotis diversicolor.</title>
        <authorList>
            <person name="Shan D."/>
            <person name="Li X."/>
            <person name="Gu Z."/>
            <person name="Wei G."/>
            <person name="Gao Z."/>
            <person name="Shao Z."/>
        </authorList>
    </citation>
    <scope>NUCLEOTIDE SEQUENCE [LARGE SCALE GENOMIC DNA]</scope>
    <source>
        <strain evidence="5 6">DS-2</strain>
    </source>
</reference>
<feature type="domain" description="HTH LytTR-type" evidence="4">
    <location>
        <begin position="149"/>
        <end position="252"/>
    </location>
</feature>
<dbReference type="Gene3D" id="2.40.50.1020">
    <property type="entry name" value="LytTr DNA-binding domain"/>
    <property type="match status" value="1"/>
</dbReference>
<sequence>MQSIKTIIVDDEPLALSLIKAKLSKHPQINIVAECQNGRKALAAIQQLSPDLVFLDIEMPGLTGFDVIKKIQNDLMPLIVFTTAYDQYALSAFDVNAVDYILKPIDEAHIQRAVERATSRLQNVDDTHQQKSKIIDALQAINASAEHKIVIKDGDEITLLDQQQIEWIDAAGDYCCIHARGKTHIKRSTISAMLDELDPSIFKRVHRSTIINLTCIDKVTPLPKGEFYVHIGDNEQVKVSRTYKDVVKDYLQ</sequence>
<keyword evidence="1" id="KW-0902">Two-component regulatory system</keyword>
<dbReference type="SUPFAM" id="SSF52172">
    <property type="entry name" value="CheY-like"/>
    <property type="match status" value="1"/>
</dbReference>
<dbReference type="GO" id="GO:0000156">
    <property type="term" value="F:phosphorelay response regulator activity"/>
    <property type="evidence" value="ECO:0007669"/>
    <property type="project" value="InterPro"/>
</dbReference>
<feature type="modified residue" description="4-aspartylphosphate" evidence="2">
    <location>
        <position position="56"/>
    </location>
</feature>
<keyword evidence="2" id="KW-0597">Phosphoprotein</keyword>
<dbReference type="eggNOG" id="COG3279">
    <property type="taxonomic scope" value="Bacteria"/>
</dbReference>
<dbReference type="PANTHER" id="PTHR37299">
    <property type="entry name" value="TRANSCRIPTIONAL REGULATOR-RELATED"/>
    <property type="match status" value="1"/>
</dbReference>